<reference evidence="1" key="1">
    <citation type="submission" date="2017-07" db="EMBL/GenBank/DDBJ databases">
        <authorList>
            <person name="Mikheyev A."/>
            <person name="Grau M."/>
        </authorList>
    </citation>
    <scope>NUCLEOTIDE SEQUENCE</scope>
    <source>
        <tissue evidence="1">Venom_gland</tissue>
    </source>
</reference>
<proteinExistence type="predicted"/>
<accession>A0A2D4J0B6</accession>
<organism evidence="1">
    <name type="scientific">Micrurus lemniscatus lemniscatus</name>
    <dbReference type="NCBI Taxonomy" id="129467"/>
    <lineage>
        <taxon>Eukaryota</taxon>
        <taxon>Metazoa</taxon>
        <taxon>Chordata</taxon>
        <taxon>Craniata</taxon>
        <taxon>Vertebrata</taxon>
        <taxon>Euteleostomi</taxon>
        <taxon>Lepidosauria</taxon>
        <taxon>Squamata</taxon>
        <taxon>Bifurcata</taxon>
        <taxon>Unidentata</taxon>
        <taxon>Episquamata</taxon>
        <taxon>Toxicofera</taxon>
        <taxon>Serpentes</taxon>
        <taxon>Colubroidea</taxon>
        <taxon>Elapidae</taxon>
        <taxon>Elapinae</taxon>
        <taxon>Micrurus</taxon>
    </lineage>
</organism>
<reference evidence="1" key="2">
    <citation type="submission" date="2017-11" db="EMBL/GenBank/DDBJ databases">
        <title>Coralsnake Venomics: Analyses of Venom Gland Transcriptomes and Proteomes of Six Brazilian Taxa.</title>
        <authorList>
            <person name="Aird S.D."/>
            <person name="Jorge da Silva N."/>
            <person name="Qiu L."/>
            <person name="Villar-Briones A."/>
            <person name="Aparecida-Saddi V."/>
            <person name="Campos-Telles M.P."/>
            <person name="Grau M."/>
            <person name="Mikheyev A.S."/>
        </authorList>
    </citation>
    <scope>NUCLEOTIDE SEQUENCE</scope>
    <source>
        <tissue evidence="1">Venom_gland</tissue>
    </source>
</reference>
<name>A0A2D4J0B6_MICLE</name>
<sequence length="112" mass="12698">MSHYNIESHIIIYALPINMYVTVHAQHHTLDLTKLCCIGQNRSSATGGILVEAIFPVDGGTAILNKVFTFNKMRKSSDPKNNEQSCKKYDSPNVDNYDFGLKYIKSYFYENG</sequence>
<dbReference type="AlphaFoldDB" id="A0A2D4J0B6"/>
<evidence type="ECO:0000313" key="1">
    <source>
        <dbReference type="EMBL" id="LAA89915.1"/>
    </source>
</evidence>
<protein>
    <submittedName>
        <fullName evidence="1">Uncharacterized protein</fullName>
    </submittedName>
</protein>
<dbReference type="EMBL" id="IACK01132417">
    <property type="protein sequence ID" value="LAA89915.1"/>
    <property type="molecule type" value="Transcribed_RNA"/>
</dbReference>